<dbReference type="EMBL" id="WWBZ02000016">
    <property type="protein sequence ID" value="KAF4309315.1"/>
    <property type="molecule type" value="Genomic_DNA"/>
</dbReference>
<gene>
    <name evidence="1" type="ORF">GTA08_BOTSDO02293</name>
</gene>
<sequence>MAIGKSADSPWGIPAFYGTDDVMTVHTTGLTSVQDNDFAQAWSGDRAPEAPQTAWGMDTSNVAAINDTIGIAYAWEIWRGAADGSHVDRGNAIAAVTLGPGKPIATRVGPLLSGPSAVQLGLLAILRDGDHVYSYSMGGPTGSVVGRVRAADNAFAASNYEFLSSADYTAWHAPGAIPAPETTEYGMRTEHPGGKFGCNVYGSVFYSNYLRKYVMICTIYMSFTNMHVAEKPWGPWSAVYGLLSGWGQGYGSHAHPENSPDGSHKEVYFSQGPNGPFTMFKVTFDF</sequence>
<evidence type="ECO:0008006" key="3">
    <source>
        <dbReference type="Google" id="ProtNLM"/>
    </source>
</evidence>
<name>A0A8H4IXK7_9PEZI</name>
<proteinExistence type="predicted"/>
<protein>
    <recommendedName>
        <fullName evidence="3">DUF4185 domain-containing protein</fullName>
    </recommendedName>
</protein>
<comment type="caution">
    <text evidence="1">The sequence shown here is derived from an EMBL/GenBank/DDBJ whole genome shotgun (WGS) entry which is preliminary data.</text>
</comment>
<dbReference type="AlphaFoldDB" id="A0A8H4IXK7"/>
<accession>A0A8H4IXK7</accession>
<evidence type="ECO:0000313" key="1">
    <source>
        <dbReference type="EMBL" id="KAF4309315.1"/>
    </source>
</evidence>
<reference evidence="1" key="1">
    <citation type="submission" date="2020-04" db="EMBL/GenBank/DDBJ databases">
        <title>Genome Assembly and Annotation of Botryosphaeria dothidea sdau 11-99, a Latent Pathogen of Apple Fruit Ring Rot in China.</title>
        <authorList>
            <person name="Yu C."/>
            <person name="Diao Y."/>
            <person name="Lu Q."/>
            <person name="Zhao J."/>
            <person name="Cui S."/>
            <person name="Peng C."/>
            <person name="He B."/>
            <person name="Liu H."/>
        </authorList>
    </citation>
    <scope>NUCLEOTIDE SEQUENCE [LARGE SCALE GENOMIC DNA]</scope>
    <source>
        <strain evidence="1">Sdau11-99</strain>
    </source>
</reference>
<keyword evidence="2" id="KW-1185">Reference proteome</keyword>
<dbReference type="Proteomes" id="UP000572817">
    <property type="component" value="Unassembled WGS sequence"/>
</dbReference>
<organism evidence="1 2">
    <name type="scientific">Botryosphaeria dothidea</name>
    <dbReference type="NCBI Taxonomy" id="55169"/>
    <lineage>
        <taxon>Eukaryota</taxon>
        <taxon>Fungi</taxon>
        <taxon>Dikarya</taxon>
        <taxon>Ascomycota</taxon>
        <taxon>Pezizomycotina</taxon>
        <taxon>Dothideomycetes</taxon>
        <taxon>Dothideomycetes incertae sedis</taxon>
        <taxon>Botryosphaeriales</taxon>
        <taxon>Botryosphaeriaceae</taxon>
        <taxon>Botryosphaeria</taxon>
    </lineage>
</organism>
<dbReference type="OrthoDB" id="2884638at2759"/>
<evidence type="ECO:0000313" key="2">
    <source>
        <dbReference type="Proteomes" id="UP000572817"/>
    </source>
</evidence>